<dbReference type="Gene3D" id="3.40.1570.10">
    <property type="entry name" value="HemS/ChuS/ChuX like domains"/>
    <property type="match status" value="1"/>
</dbReference>
<dbReference type="HOGENOM" id="CLU_106714_0_0_6"/>
<dbReference type="Pfam" id="PF06228">
    <property type="entry name" value="ChuX_HutX"/>
    <property type="match status" value="1"/>
</dbReference>
<reference evidence="1 2" key="1">
    <citation type="journal article" date="2007" name="Proc. Natl. Acad. Sci. U.S.A.">
        <title>Characterization of a marine gammaproteobacterium capable of aerobic anoxygenic photosynthesis.</title>
        <authorList>
            <person name="Fuchs B.M."/>
            <person name="Spring S."/>
            <person name="Teeling H."/>
            <person name="Quast C."/>
            <person name="Wulf J."/>
            <person name="Schattenhofer M."/>
            <person name="Yan S."/>
            <person name="Ferriera S."/>
            <person name="Johnson J."/>
            <person name="Glockner F.O."/>
            <person name="Amann R."/>
        </authorList>
    </citation>
    <scope>NUCLEOTIDE SEQUENCE [LARGE SCALE GENOMIC DNA]</scope>
    <source>
        <strain evidence="1">KT71</strain>
    </source>
</reference>
<proteinExistence type="predicted"/>
<accession>A4A516</accession>
<dbReference type="InterPro" id="IPR053733">
    <property type="entry name" value="Heme_Transport_Util_sf"/>
</dbReference>
<evidence type="ECO:0000313" key="1">
    <source>
        <dbReference type="EMBL" id="EAQ98887.1"/>
    </source>
</evidence>
<organism evidence="1 2">
    <name type="scientific">Congregibacter litoralis KT71</name>
    <dbReference type="NCBI Taxonomy" id="314285"/>
    <lineage>
        <taxon>Bacteria</taxon>
        <taxon>Pseudomonadati</taxon>
        <taxon>Pseudomonadota</taxon>
        <taxon>Gammaproteobacteria</taxon>
        <taxon>Cellvibrionales</taxon>
        <taxon>Halieaceae</taxon>
        <taxon>Congregibacter</taxon>
    </lineage>
</organism>
<sequence length="140" mass="15657">MTSPITQHDFLAPEDTLPLLEHLPSLGPVTCIVLHGGCVFEFSGEFPRGQRSEGHLNLMNNGSGFHGHLALAKLHRVRFQDKPHRGRPSYAFVFEDPQAQCLFKVFLGRDAQGEVLAHQLAFFQLLQIQGSLIAQEEKEL</sequence>
<dbReference type="InterPro" id="IPR010413">
    <property type="entry name" value="HutX-like"/>
</dbReference>
<dbReference type="eggNOG" id="COG3721">
    <property type="taxonomic scope" value="Bacteria"/>
</dbReference>
<dbReference type="SUPFAM" id="SSF144064">
    <property type="entry name" value="Heme iron utilization protein-like"/>
    <property type="match status" value="1"/>
</dbReference>
<dbReference type="Proteomes" id="UP000019205">
    <property type="component" value="Chromosome"/>
</dbReference>
<name>A4A516_9GAMM</name>
<evidence type="ECO:0000313" key="2">
    <source>
        <dbReference type="Proteomes" id="UP000019205"/>
    </source>
</evidence>
<keyword evidence="2" id="KW-1185">Reference proteome</keyword>
<dbReference type="EMBL" id="AAOA02000003">
    <property type="protein sequence ID" value="EAQ98887.1"/>
    <property type="molecule type" value="Genomic_DNA"/>
</dbReference>
<comment type="caution">
    <text evidence="1">The sequence shown here is derived from an EMBL/GenBank/DDBJ whole genome shotgun (WGS) entry which is preliminary data.</text>
</comment>
<gene>
    <name evidence="1" type="ORF">KT71_09677</name>
</gene>
<reference evidence="1 2" key="2">
    <citation type="journal article" date="2009" name="PLoS ONE">
        <title>The photosynthetic apparatus and its regulation in the aerobic gammaproteobacterium Congregibacter litoralis gen. nov., sp. nov.</title>
        <authorList>
            <person name="Spring S."/>
            <person name="Lunsdorf H."/>
            <person name="Fuchs B.M."/>
            <person name="Tindall B.J."/>
        </authorList>
    </citation>
    <scope>NUCLEOTIDE SEQUENCE [LARGE SCALE GENOMIC DNA]</scope>
    <source>
        <strain evidence="1">KT71</strain>
    </source>
</reference>
<dbReference type="OrthoDB" id="8781266at2"/>
<dbReference type="RefSeq" id="WP_008294367.1">
    <property type="nucleotide sequence ID" value="NZ_CM002299.1"/>
</dbReference>
<dbReference type="STRING" id="314285.KT71_09677"/>
<dbReference type="AlphaFoldDB" id="A4A516"/>
<protein>
    <submittedName>
        <fullName evidence="1">Putative heme iron utilization protein</fullName>
    </submittedName>
</protein>